<dbReference type="Proteomes" id="UP000005240">
    <property type="component" value="Unassembled WGS sequence"/>
</dbReference>
<proteinExistence type="predicted"/>
<reference evidence="3 4" key="3">
    <citation type="journal article" date="2017" name="G3 (Bethesda)">
        <title>Comparative analysis highlights variable genome content of wheat rusts and divergence of the mating loci.</title>
        <authorList>
            <person name="Cuomo C.A."/>
            <person name="Bakkeren G."/>
            <person name="Khalil H.B."/>
            <person name="Panwar V."/>
            <person name="Joly D."/>
            <person name="Linning R."/>
            <person name="Sakthikumar S."/>
            <person name="Song X."/>
            <person name="Adiconis X."/>
            <person name="Fan L."/>
            <person name="Goldberg J.M."/>
            <person name="Levin J.Z."/>
            <person name="Young S."/>
            <person name="Zeng Q."/>
            <person name="Anikster Y."/>
            <person name="Bruce M."/>
            <person name="Wang M."/>
            <person name="Yin C."/>
            <person name="McCallum B."/>
            <person name="Szabo L.J."/>
            <person name="Hulbert S."/>
            <person name="Chen X."/>
            <person name="Fellers J.P."/>
        </authorList>
    </citation>
    <scope>NUCLEOTIDE SEQUENCE</scope>
    <source>
        <strain evidence="3">isolate 1-1 / race 1 (BBBD)</strain>
        <strain evidence="4">Isolate 1-1 / race 1 (BBBD)</strain>
    </source>
</reference>
<organism evidence="2">
    <name type="scientific">Puccinia triticina (isolate 1-1 / race 1 (BBBD))</name>
    <name type="common">Brown leaf rust fungus</name>
    <dbReference type="NCBI Taxonomy" id="630390"/>
    <lineage>
        <taxon>Eukaryota</taxon>
        <taxon>Fungi</taxon>
        <taxon>Dikarya</taxon>
        <taxon>Basidiomycota</taxon>
        <taxon>Pucciniomycotina</taxon>
        <taxon>Pucciniomycetes</taxon>
        <taxon>Pucciniales</taxon>
        <taxon>Pucciniaceae</taxon>
        <taxon>Puccinia</taxon>
    </lineage>
</organism>
<dbReference type="EMBL" id="ADAS02009432">
    <property type="protein sequence ID" value="OAV84928.1"/>
    <property type="molecule type" value="Genomic_DNA"/>
</dbReference>
<feature type="non-terminal residue" evidence="2">
    <location>
        <position position="137"/>
    </location>
</feature>
<accession>A0A180FXI5</accession>
<name>A0A180FXI5_PUCT1</name>
<dbReference type="EnsemblFungi" id="PTTG_30942-t43_1">
    <property type="protein sequence ID" value="PTTG_30942-t43_1-p1"/>
    <property type="gene ID" value="PTTG_30942"/>
</dbReference>
<evidence type="ECO:0000256" key="1">
    <source>
        <dbReference type="SAM" id="MobiDB-lite"/>
    </source>
</evidence>
<dbReference type="VEuPathDB" id="FungiDB:PTTG_30942"/>
<protein>
    <submittedName>
        <fullName evidence="2 3">Uncharacterized protein</fullName>
    </submittedName>
</protein>
<reference evidence="2" key="2">
    <citation type="submission" date="2016-05" db="EMBL/GenBank/DDBJ databases">
        <title>Comparative analysis highlights variable genome content of wheat rusts and divergence of the mating loci.</title>
        <authorList>
            <person name="Cuomo C.A."/>
            <person name="Bakkeren G."/>
            <person name="Szabo L."/>
            <person name="Khalil H."/>
            <person name="Joly D."/>
            <person name="Goldberg J."/>
            <person name="Young S."/>
            <person name="Zeng Q."/>
            <person name="Fellers J."/>
        </authorList>
    </citation>
    <scope>NUCLEOTIDE SEQUENCE [LARGE SCALE GENOMIC DNA]</scope>
    <source>
        <strain evidence="2">1-1 BBBD Race 1</strain>
    </source>
</reference>
<feature type="compositionally biased region" description="Basic residues" evidence="1">
    <location>
        <begin position="23"/>
        <end position="32"/>
    </location>
</feature>
<evidence type="ECO:0000313" key="2">
    <source>
        <dbReference type="EMBL" id="OAV84928.1"/>
    </source>
</evidence>
<evidence type="ECO:0000313" key="4">
    <source>
        <dbReference type="Proteomes" id="UP000005240"/>
    </source>
</evidence>
<feature type="region of interest" description="Disordered" evidence="1">
    <location>
        <begin position="1"/>
        <end position="75"/>
    </location>
</feature>
<evidence type="ECO:0000313" key="3">
    <source>
        <dbReference type="EnsemblFungi" id="PTTG_30942-t43_1-p1"/>
    </source>
</evidence>
<sequence>MASSLLGKLKFKFKSQEPPLTTKKQRRKRKNKLSPAPGIPSATTAIKSARPNSPHTQPEAELNRQNSDAAFSPASVEQPAVKVDILADMKGVLASHGHALVEIKSDDLMIHPAFRNGLDLSLDELQAPEDEQLVKAP</sequence>
<dbReference type="AlphaFoldDB" id="A0A180FXI5"/>
<keyword evidence="4" id="KW-1185">Reference proteome</keyword>
<reference evidence="3" key="4">
    <citation type="submission" date="2025-05" db="UniProtKB">
        <authorList>
            <consortium name="EnsemblFungi"/>
        </authorList>
    </citation>
    <scope>IDENTIFICATION</scope>
    <source>
        <strain evidence="3">isolate 1-1 / race 1 (BBBD)</strain>
    </source>
</reference>
<feature type="compositionally biased region" description="Polar residues" evidence="1">
    <location>
        <begin position="41"/>
        <end position="56"/>
    </location>
</feature>
<reference evidence="2" key="1">
    <citation type="submission" date="2009-11" db="EMBL/GenBank/DDBJ databases">
        <authorList>
            <consortium name="The Broad Institute Genome Sequencing Platform"/>
            <person name="Ward D."/>
            <person name="Feldgarden M."/>
            <person name="Earl A."/>
            <person name="Young S.K."/>
            <person name="Zeng Q."/>
            <person name="Koehrsen M."/>
            <person name="Alvarado L."/>
            <person name="Berlin A."/>
            <person name="Bochicchio J."/>
            <person name="Borenstein D."/>
            <person name="Chapman S.B."/>
            <person name="Chen Z."/>
            <person name="Engels R."/>
            <person name="Freedman E."/>
            <person name="Gellesch M."/>
            <person name="Goldberg J."/>
            <person name="Griggs A."/>
            <person name="Gujja S."/>
            <person name="Heilman E."/>
            <person name="Heiman D."/>
            <person name="Hepburn T."/>
            <person name="Howarth C."/>
            <person name="Jen D."/>
            <person name="Larson L."/>
            <person name="Lewis B."/>
            <person name="Mehta T."/>
            <person name="Park D."/>
            <person name="Pearson M."/>
            <person name="Roberts A."/>
            <person name="Saif S."/>
            <person name="Shea T."/>
            <person name="Shenoy N."/>
            <person name="Sisk P."/>
            <person name="Stolte C."/>
            <person name="Sykes S."/>
            <person name="Thomson T."/>
            <person name="Walk T."/>
            <person name="White J."/>
            <person name="Yandava C."/>
            <person name="Izard J."/>
            <person name="Baranova O.V."/>
            <person name="Blanton J.M."/>
            <person name="Tanner A.C."/>
            <person name="Dewhirst F.E."/>
            <person name="Haas B."/>
            <person name="Nusbaum C."/>
            <person name="Birren B."/>
        </authorList>
    </citation>
    <scope>NUCLEOTIDE SEQUENCE [LARGE SCALE GENOMIC DNA]</scope>
    <source>
        <strain evidence="2">1-1 BBBD Race 1</strain>
    </source>
</reference>
<gene>
    <name evidence="2" type="ORF">PTTG_30942</name>
</gene>